<feature type="domain" description="Fungal death-pathway protein SesB" evidence="4">
    <location>
        <begin position="25"/>
        <end position="47"/>
    </location>
</feature>
<organism evidence="5 6">
    <name type="scientific">Endocarpon pusillum</name>
    <dbReference type="NCBI Taxonomy" id="364733"/>
    <lineage>
        <taxon>Eukaryota</taxon>
        <taxon>Fungi</taxon>
        <taxon>Dikarya</taxon>
        <taxon>Ascomycota</taxon>
        <taxon>Pezizomycotina</taxon>
        <taxon>Eurotiomycetes</taxon>
        <taxon>Chaetothyriomycetidae</taxon>
        <taxon>Verrucariales</taxon>
        <taxon>Verrucariaceae</taxon>
        <taxon>Endocarpon</taxon>
    </lineage>
</organism>
<dbReference type="SUPFAM" id="SSF48452">
    <property type="entry name" value="TPR-like"/>
    <property type="match status" value="2"/>
</dbReference>
<dbReference type="PRINTS" id="PR00364">
    <property type="entry name" value="DISEASERSIST"/>
</dbReference>
<dbReference type="Pfam" id="PF13424">
    <property type="entry name" value="TPR_12"/>
    <property type="match status" value="2"/>
</dbReference>
<dbReference type="SMART" id="SM00028">
    <property type="entry name" value="TPR"/>
    <property type="match status" value="3"/>
</dbReference>
<proteinExistence type="predicted"/>
<evidence type="ECO:0000313" key="5">
    <source>
        <dbReference type="EMBL" id="KAF7510000.1"/>
    </source>
</evidence>
<dbReference type="SUPFAM" id="SSF52540">
    <property type="entry name" value="P-loop containing nucleoside triphosphate hydrolases"/>
    <property type="match status" value="1"/>
</dbReference>
<dbReference type="EMBL" id="JAACFV010000035">
    <property type="protein sequence ID" value="KAF7510000.1"/>
    <property type="molecule type" value="Genomic_DNA"/>
</dbReference>
<reference evidence="5" key="1">
    <citation type="submission" date="2020-02" db="EMBL/GenBank/DDBJ databases">
        <authorList>
            <person name="Palmer J.M."/>
        </authorList>
    </citation>
    <scope>NUCLEOTIDE SEQUENCE</scope>
    <source>
        <strain evidence="5">EPUS1.4</strain>
        <tissue evidence="5">Thallus</tissue>
    </source>
</reference>
<feature type="repeat" description="TPR" evidence="1">
    <location>
        <begin position="688"/>
        <end position="721"/>
    </location>
</feature>
<dbReference type="PROSITE" id="PS50005">
    <property type="entry name" value="TPR"/>
    <property type="match status" value="1"/>
</dbReference>
<evidence type="ECO:0000259" key="3">
    <source>
        <dbReference type="Pfam" id="PF00931"/>
    </source>
</evidence>
<keyword evidence="6" id="KW-1185">Reference proteome</keyword>
<dbReference type="InterPro" id="IPR027417">
    <property type="entry name" value="P-loop_NTPase"/>
</dbReference>
<sequence length="824" mass="92978">MSTTVITRALQILIRMAKILDLGHNATFPGDRNQGLQVGISSGTINNTFNIESATKITPNYQLGLRLGEAPQIGDDHFVGREAELEQLEQWLSPKTTKQNIVAVSGLGGMGKTQLSIHFAKHHHKSYSSVMWFNANNAATLTTGYVQLALWLIGQEERRSEKNQPDEDQAVRYVRQWLSQPENDQWLVIYDNYDDPQMPGIKSSTGYDIRQFFPERTQGSVLITTRFSGLTFANPLPLLKFEDIDQSLTILANWSGRSTEKDPGARKLANRLAGLPLALTTAGSYLRKTTDSFSDYLQIYQENWDDLADNSNELLEYADRTFYSTWNLSLKQVQDQDPGAANLLRLMAYLSNQDLWYELFQEGAESGPAWLKDVVKNKPRFNRAMTKLQEYSLVEVGAGTYSLHTCVHDWTLEYLNRGFDAEFCLLAMHCIGQNVGHHGNDVDFWKLARRLGQHVSRLEHGRLEGLIDWSGVDVMDLYHLGYLHYCNLQDVAAERKFQLSLKGHEERLNSNDLGTLNAAGMLGAVYQRLGKLPEAVMMYERALRGYTVVVNSSHISTLKLDIFNILVNVSPDQDKTNKVEILYQHLFEESQKTQDISQATTSILILLRQLGTVYSAQGKKNEAEIMLKRALRGYEKILGAGKIHTLYALFDLGLFYWAQDKLVDAEKIIGRTLKGIKRQGGAEHPDALYSLYNLGKIYWDQGKLMKAKTAFQQALEGYSKAYGPDHEKTMDAATNLRLVNEDMKRNGVGVVRVSKQGSGDEEETESQEDSESGEESEDEGDNEDCGGDQESGDEKKGGSKGVRTRTSRRSIFMHFKSKLPWRAR</sequence>
<dbReference type="InterPro" id="IPR031469">
    <property type="entry name" value="SesB_dom"/>
</dbReference>
<evidence type="ECO:0000259" key="4">
    <source>
        <dbReference type="Pfam" id="PF17046"/>
    </source>
</evidence>
<accession>A0A8H7AJ11</accession>
<comment type="caution">
    <text evidence="5">The sequence shown here is derived from an EMBL/GenBank/DDBJ whole genome shotgun (WGS) entry which is preliminary data.</text>
</comment>
<dbReference type="Gene3D" id="1.25.40.10">
    <property type="entry name" value="Tetratricopeptide repeat domain"/>
    <property type="match status" value="2"/>
</dbReference>
<dbReference type="Pfam" id="PF13374">
    <property type="entry name" value="TPR_10"/>
    <property type="match status" value="1"/>
</dbReference>
<evidence type="ECO:0000313" key="6">
    <source>
        <dbReference type="Proteomes" id="UP000606974"/>
    </source>
</evidence>
<dbReference type="AlphaFoldDB" id="A0A8H7AJ11"/>
<dbReference type="InterPro" id="IPR011990">
    <property type="entry name" value="TPR-like_helical_dom_sf"/>
</dbReference>
<dbReference type="InterPro" id="IPR002182">
    <property type="entry name" value="NB-ARC"/>
</dbReference>
<dbReference type="Pfam" id="PF00931">
    <property type="entry name" value="NB-ARC"/>
    <property type="match status" value="1"/>
</dbReference>
<dbReference type="Gene3D" id="1.10.8.430">
    <property type="entry name" value="Helical domain of apoptotic protease-activating factors"/>
    <property type="match status" value="1"/>
</dbReference>
<feature type="domain" description="NB-ARC" evidence="3">
    <location>
        <begin position="82"/>
        <end position="229"/>
    </location>
</feature>
<feature type="region of interest" description="Disordered" evidence="2">
    <location>
        <begin position="751"/>
        <end position="824"/>
    </location>
</feature>
<dbReference type="GO" id="GO:0043531">
    <property type="term" value="F:ADP binding"/>
    <property type="evidence" value="ECO:0007669"/>
    <property type="project" value="InterPro"/>
</dbReference>
<feature type="compositionally biased region" description="Acidic residues" evidence="2">
    <location>
        <begin position="759"/>
        <end position="791"/>
    </location>
</feature>
<dbReference type="PANTHER" id="PTHR46082:SF6">
    <property type="entry name" value="AAA+ ATPASE DOMAIN-CONTAINING PROTEIN-RELATED"/>
    <property type="match status" value="1"/>
</dbReference>
<dbReference type="Gene3D" id="3.40.50.300">
    <property type="entry name" value="P-loop containing nucleotide triphosphate hydrolases"/>
    <property type="match status" value="1"/>
</dbReference>
<gene>
    <name evidence="5" type="ORF">GJ744_007314</name>
</gene>
<dbReference type="InterPro" id="IPR019734">
    <property type="entry name" value="TPR_rpt"/>
</dbReference>
<dbReference type="OrthoDB" id="4120585at2759"/>
<dbReference type="InterPro" id="IPR053137">
    <property type="entry name" value="NLR-like"/>
</dbReference>
<dbReference type="Pfam" id="PF17046">
    <property type="entry name" value="Ses_B"/>
    <property type="match status" value="1"/>
</dbReference>
<dbReference type="PANTHER" id="PTHR46082">
    <property type="entry name" value="ATP/GTP-BINDING PROTEIN-RELATED"/>
    <property type="match status" value="1"/>
</dbReference>
<dbReference type="InterPro" id="IPR042197">
    <property type="entry name" value="Apaf_helical"/>
</dbReference>
<evidence type="ECO:0000256" key="1">
    <source>
        <dbReference type="PROSITE-ProRule" id="PRU00339"/>
    </source>
</evidence>
<feature type="compositionally biased region" description="Basic residues" evidence="2">
    <location>
        <begin position="815"/>
        <end position="824"/>
    </location>
</feature>
<dbReference type="Proteomes" id="UP000606974">
    <property type="component" value="Unassembled WGS sequence"/>
</dbReference>
<keyword evidence="1" id="KW-0802">TPR repeat</keyword>
<evidence type="ECO:0008006" key="7">
    <source>
        <dbReference type="Google" id="ProtNLM"/>
    </source>
</evidence>
<protein>
    <recommendedName>
        <fullName evidence="7">NB-ARC domain-containing protein</fullName>
    </recommendedName>
</protein>
<evidence type="ECO:0000256" key="2">
    <source>
        <dbReference type="SAM" id="MobiDB-lite"/>
    </source>
</evidence>
<name>A0A8H7AJ11_9EURO</name>